<feature type="region of interest" description="Disordered" evidence="1">
    <location>
        <begin position="424"/>
        <end position="448"/>
    </location>
</feature>
<dbReference type="InterPro" id="IPR013078">
    <property type="entry name" value="His_Pase_superF_clade-1"/>
</dbReference>
<feature type="compositionally biased region" description="Polar residues" evidence="1">
    <location>
        <begin position="466"/>
        <end position="480"/>
    </location>
</feature>
<dbReference type="PANTHER" id="PTHR16469">
    <property type="entry name" value="UBIQUITIN-ASSOCIATED AND SH3 DOMAIN-CONTAINING BA-RELATED"/>
    <property type="match status" value="1"/>
</dbReference>
<gene>
    <name evidence="2" type="ORF">B0I35DRAFT_7880</name>
</gene>
<comment type="caution">
    <text evidence="2">The sequence shown here is derived from an EMBL/GenBank/DDBJ whole genome shotgun (WGS) entry which is preliminary data.</text>
</comment>
<protein>
    <recommendedName>
        <fullName evidence="4">Phosphoglycerate mutase</fullName>
    </recommendedName>
</protein>
<evidence type="ECO:0000313" key="3">
    <source>
        <dbReference type="Proteomes" id="UP000813444"/>
    </source>
</evidence>
<evidence type="ECO:0008006" key="4">
    <source>
        <dbReference type="Google" id="ProtNLM"/>
    </source>
</evidence>
<feature type="compositionally biased region" description="Low complexity" evidence="1">
    <location>
        <begin position="506"/>
        <end position="525"/>
    </location>
</feature>
<dbReference type="InterPro" id="IPR051710">
    <property type="entry name" value="Phosphatase_SH3-domain"/>
</dbReference>
<dbReference type="AlphaFoldDB" id="A0A8K0T2A7"/>
<feature type="region of interest" description="Disordered" evidence="1">
    <location>
        <begin position="198"/>
        <end position="239"/>
    </location>
</feature>
<reference evidence="2" key="1">
    <citation type="journal article" date="2021" name="Nat. Commun.">
        <title>Genetic determinants of endophytism in the Arabidopsis root mycobiome.</title>
        <authorList>
            <person name="Mesny F."/>
            <person name="Miyauchi S."/>
            <person name="Thiergart T."/>
            <person name="Pickel B."/>
            <person name="Atanasova L."/>
            <person name="Karlsson M."/>
            <person name="Huettel B."/>
            <person name="Barry K.W."/>
            <person name="Haridas S."/>
            <person name="Chen C."/>
            <person name="Bauer D."/>
            <person name="Andreopoulos W."/>
            <person name="Pangilinan J."/>
            <person name="LaButti K."/>
            <person name="Riley R."/>
            <person name="Lipzen A."/>
            <person name="Clum A."/>
            <person name="Drula E."/>
            <person name="Henrissat B."/>
            <person name="Kohler A."/>
            <person name="Grigoriev I.V."/>
            <person name="Martin F.M."/>
            <person name="Hacquard S."/>
        </authorList>
    </citation>
    <scope>NUCLEOTIDE SEQUENCE</scope>
    <source>
        <strain evidence="2">MPI-CAGE-CH-0235</strain>
    </source>
</reference>
<dbReference type="OrthoDB" id="3898179at2759"/>
<proteinExistence type="predicted"/>
<feature type="region of interest" description="Disordered" evidence="1">
    <location>
        <begin position="616"/>
        <end position="666"/>
    </location>
</feature>
<feature type="compositionally biased region" description="Basic and acidic residues" evidence="1">
    <location>
        <begin position="643"/>
        <end position="666"/>
    </location>
</feature>
<dbReference type="CDD" id="cd07040">
    <property type="entry name" value="HP"/>
    <property type="match status" value="1"/>
</dbReference>
<dbReference type="SMART" id="SM00855">
    <property type="entry name" value="PGAM"/>
    <property type="match status" value="1"/>
</dbReference>
<sequence length="666" mass="72108">MSAPPSHIFVVRHGSRLDAADQKWHLTSPTPYDPPLTYGGFLQARQVGSQIWSLLEQAKLEYEASREAAGHPKKRKRFKVVIHSSPFLRCVQTSIGISAGLSQSAPDSIYSATDVVAPAATASDKPNRFPSTILRLDSFLGEWLSPGYFEMITPPPGSALMMGGAKAELMRRGNYTSYTSYATNASPKPTARSALWNAAAGTTSPPRSPERNQDEQTTENSEVQTQTQSETQTRARGKKGYVPLKPHYAVSSAGKIPEGIVEHARDACTIIDYQWDSMRPPLDFGDGGAFGEEWTAMHKRFRKGMKQLVNWYCTEAAPTELVVTPITPSKTRDDVEYGNPDEEEIENVVIIVSHGAGCNALMGAITHQPVLMDVGIASITMALRKENVDYAQLAEAHRDEATNKSLVPVDLLYEMRISATTEHLRSNASTPVSARSTPTANVWNGGSRGRTATIGSLGGTVMSTFSFSDSVPGSRSTSASAIVPLRRRDSGRASRNSPPTVGGSNGNTTSTWVSPSATSGAPSPGLWSPKPSTLRFMDDGMDETDDLDDVLPDFSQNRFKLAAERRSSYIASPASGTFSSGLSTPTGLSNGLTTPTFDKNLMAPRLSAPIKLQTSFGSPRPMEEASVTDLGDNLGGLWSLPRPPDDAERYRDLSQSKRRWTVNERA</sequence>
<accession>A0A8K0T2A7</accession>
<evidence type="ECO:0000313" key="2">
    <source>
        <dbReference type="EMBL" id="KAH7328061.1"/>
    </source>
</evidence>
<dbReference type="Proteomes" id="UP000813444">
    <property type="component" value="Unassembled WGS sequence"/>
</dbReference>
<dbReference type="InterPro" id="IPR029033">
    <property type="entry name" value="His_PPase_superfam"/>
</dbReference>
<feature type="region of interest" description="Disordered" evidence="1">
    <location>
        <begin position="466"/>
        <end position="531"/>
    </location>
</feature>
<dbReference type="EMBL" id="JAGPNK010000001">
    <property type="protein sequence ID" value="KAH7328061.1"/>
    <property type="molecule type" value="Genomic_DNA"/>
</dbReference>
<feature type="compositionally biased region" description="Polar residues" evidence="1">
    <location>
        <begin position="424"/>
        <end position="444"/>
    </location>
</feature>
<dbReference type="SUPFAM" id="SSF53254">
    <property type="entry name" value="Phosphoglycerate mutase-like"/>
    <property type="match status" value="1"/>
</dbReference>
<dbReference type="PANTHER" id="PTHR16469:SF27">
    <property type="entry name" value="UBIQUITIN-ASSOCIATED AND SH3 DOMAIN-CONTAINING BA-RELATED"/>
    <property type="match status" value="1"/>
</dbReference>
<keyword evidence="3" id="KW-1185">Reference proteome</keyword>
<name>A0A8K0T2A7_9HYPO</name>
<evidence type="ECO:0000256" key="1">
    <source>
        <dbReference type="SAM" id="MobiDB-lite"/>
    </source>
</evidence>
<organism evidence="2 3">
    <name type="scientific">Stachybotrys elegans</name>
    <dbReference type="NCBI Taxonomy" id="80388"/>
    <lineage>
        <taxon>Eukaryota</taxon>
        <taxon>Fungi</taxon>
        <taxon>Dikarya</taxon>
        <taxon>Ascomycota</taxon>
        <taxon>Pezizomycotina</taxon>
        <taxon>Sordariomycetes</taxon>
        <taxon>Hypocreomycetidae</taxon>
        <taxon>Hypocreales</taxon>
        <taxon>Stachybotryaceae</taxon>
        <taxon>Stachybotrys</taxon>
    </lineage>
</organism>
<feature type="compositionally biased region" description="Low complexity" evidence="1">
    <location>
        <begin position="218"/>
        <end position="232"/>
    </location>
</feature>
<dbReference type="Gene3D" id="3.40.50.1240">
    <property type="entry name" value="Phosphoglycerate mutase-like"/>
    <property type="match status" value="2"/>
</dbReference>